<reference evidence="1 2" key="1">
    <citation type="journal article" date="2018" name="Sci. Rep.">
        <title>Genomic signatures of local adaptation to the degree of environmental predictability in rotifers.</title>
        <authorList>
            <person name="Franch-Gras L."/>
            <person name="Hahn C."/>
            <person name="Garcia-Roger E.M."/>
            <person name="Carmona M.J."/>
            <person name="Serra M."/>
            <person name="Gomez A."/>
        </authorList>
    </citation>
    <scope>NUCLEOTIDE SEQUENCE [LARGE SCALE GENOMIC DNA]</scope>
    <source>
        <strain evidence="1">HYR1</strain>
    </source>
</reference>
<accession>A0A3M7QQY3</accession>
<evidence type="ECO:0000313" key="2">
    <source>
        <dbReference type="Proteomes" id="UP000276133"/>
    </source>
</evidence>
<protein>
    <submittedName>
        <fullName evidence="1">Uncharacterized protein</fullName>
    </submittedName>
</protein>
<dbReference type="EMBL" id="REGN01005435">
    <property type="protein sequence ID" value="RNA13368.1"/>
    <property type="molecule type" value="Genomic_DNA"/>
</dbReference>
<dbReference type="AlphaFoldDB" id="A0A3M7QQY3"/>
<sequence>MRKKNSVWSYFLVKTFIDSFNSPLLILSELVNNGTNSSRECVQDESLQFFWWMDIFNSTLIPFIAMTIPTKIQQNHNQRLQICHHFNYYVEIDENTKASSVATG</sequence>
<organism evidence="1 2">
    <name type="scientific">Brachionus plicatilis</name>
    <name type="common">Marine rotifer</name>
    <name type="synonym">Brachionus muelleri</name>
    <dbReference type="NCBI Taxonomy" id="10195"/>
    <lineage>
        <taxon>Eukaryota</taxon>
        <taxon>Metazoa</taxon>
        <taxon>Spiralia</taxon>
        <taxon>Gnathifera</taxon>
        <taxon>Rotifera</taxon>
        <taxon>Eurotatoria</taxon>
        <taxon>Monogononta</taxon>
        <taxon>Pseudotrocha</taxon>
        <taxon>Ploima</taxon>
        <taxon>Brachionidae</taxon>
        <taxon>Brachionus</taxon>
    </lineage>
</organism>
<keyword evidence="2" id="KW-1185">Reference proteome</keyword>
<proteinExistence type="predicted"/>
<comment type="caution">
    <text evidence="1">The sequence shown here is derived from an EMBL/GenBank/DDBJ whole genome shotgun (WGS) entry which is preliminary data.</text>
</comment>
<gene>
    <name evidence="1" type="ORF">BpHYR1_044341</name>
</gene>
<evidence type="ECO:0000313" key="1">
    <source>
        <dbReference type="EMBL" id="RNA13368.1"/>
    </source>
</evidence>
<name>A0A3M7QQY3_BRAPC</name>
<dbReference type="Proteomes" id="UP000276133">
    <property type="component" value="Unassembled WGS sequence"/>
</dbReference>